<dbReference type="EMBL" id="EF082608">
    <property type="protein sequence ID" value="ABK21964.1"/>
    <property type="molecule type" value="mRNA"/>
</dbReference>
<protein>
    <submittedName>
        <fullName evidence="1">Uncharacterized protein</fullName>
    </submittedName>
</protein>
<reference evidence="1" key="1">
    <citation type="journal article" date="2008" name="BMC Genomics">
        <title>A conifer genomics resource of 200,000 spruce (Picea spp.) ESTs and 6,464 high-quality, sequence-finished full-length cDNAs for Sitka spruce (Picea sitchensis).</title>
        <authorList>
            <person name="Ralph S.G."/>
            <person name="Chun H.J."/>
            <person name="Kolosova N."/>
            <person name="Cooper D."/>
            <person name="Oddy C."/>
            <person name="Ritland C.E."/>
            <person name="Kirkpatrick R."/>
            <person name="Moore R."/>
            <person name="Barber S."/>
            <person name="Holt R.A."/>
            <person name="Jones S.J."/>
            <person name="Marra M.A."/>
            <person name="Douglas C.J."/>
            <person name="Ritland K."/>
            <person name="Bohlmann J."/>
        </authorList>
    </citation>
    <scope>NUCLEOTIDE SEQUENCE</scope>
    <source>
        <tissue evidence="1">Green portion of the leader tissue</tissue>
    </source>
</reference>
<accession>A9NMV3</accession>
<proteinExistence type="evidence at transcript level"/>
<name>A9NMV3_PICSI</name>
<organism evidence="1">
    <name type="scientific">Picea sitchensis</name>
    <name type="common">Sitka spruce</name>
    <name type="synonym">Pinus sitchensis</name>
    <dbReference type="NCBI Taxonomy" id="3332"/>
    <lineage>
        <taxon>Eukaryota</taxon>
        <taxon>Viridiplantae</taxon>
        <taxon>Streptophyta</taxon>
        <taxon>Embryophyta</taxon>
        <taxon>Tracheophyta</taxon>
        <taxon>Spermatophyta</taxon>
        <taxon>Pinopsida</taxon>
        <taxon>Pinidae</taxon>
        <taxon>Conifers I</taxon>
        <taxon>Pinales</taxon>
        <taxon>Pinaceae</taxon>
        <taxon>Picea</taxon>
    </lineage>
</organism>
<sequence length="42" mass="4844">MLRQKACLTVMRRKKSTGAERRLTCCVKECRSIPREPHKGGK</sequence>
<evidence type="ECO:0000313" key="1">
    <source>
        <dbReference type="EMBL" id="ABK21964.1"/>
    </source>
</evidence>
<dbReference type="AlphaFoldDB" id="A9NMV3"/>